<protein>
    <submittedName>
        <fullName evidence="1">Uncharacterized protein</fullName>
    </submittedName>
</protein>
<reference evidence="1" key="2">
    <citation type="submission" date="2015-03" db="UniProtKB">
        <authorList>
            <consortium name="EnsemblPlants"/>
        </authorList>
    </citation>
    <scope>IDENTIFICATION</scope>
</reference>
<dbReference type="EnsemblPlants" id="Bo5g058630.1">
    <property type="protein sequence ID" value="Bo5g058630.1"/>
    <property type="gene ID" value="Bo5g058630"/>
</dbReference>
<accession>A0A0D3CEH3</accession>
<evidence type="ECO:0000313" key="2">
    <source>
        <dbReference type="Proteomes" id="UP000032141"/>
    </source>
</evidence>
<dbReference type="HOGENOM" id="CLU_2336568_0_0_1"/>
<evidence type="ECO:0000313" key="1">
    <source>
        <dbReference type="EnsemblPlants" id="Bo5g058630.1"/>
    </source>
</evidence>
<proteinExistence type="predicted"/>
<keyword evidence="2" id="KW-1185">Reference proteome</keyword>
<sequence>MSKSKAKKKSKATIQVELFLQTFLAIFTRAEYGSVLQSRFEDPAMLPFRIVSVNHDHREEPSLSSSRFEDSTMLSFRLVSVNHGHREDPSLSSESRLL</sequence>
<dbReference type="AlphaFoldDB" id="A0A0D3CEH3"/>
<name>A0A0D3CEH3_BRAOL</name>
<dbReference type="Gramene" id="Bo5g058630.1">
    <property type="protein sequence ID" value="Bo5g058630.1"/>
    <property type="gene ID" value="Bo5g058630"/>
</dbReference>
<organism evidence="1 2">
    <name type="scientific">Brassica oleracea var. oleracea</name>
    <dbReference type="NCBI Taxonomy" id="109376"/>
    <lineage>
        <taxon>Eukaryota</taxon>
        <taxon>Viridiplantae</taxon>
        <taxon>Streptophyta</taxon>
        <taxon>Embryophyta</taxon>
        <taxon>Tracheophyta</taxon>
        <taxon>Spermatophyta</taxon>
        <taxon>Magnoliopsida</taxon>
        <taxon>eudicotyledons</taxon>
        <taxon>Gunneridae</taxon>
        <taxon>Pentapetalae</taxon>
        <taxon>rosids</taxon>
        <taxon>malvids</taxon>
        <taxon>Brassicales</taxon>
        <taxon>Brassicaceae</taxon>
        <taxon>Brassiceae</taxon>
        <taxon>Brassica</taxon>
    </lineage>
</organism>
<reference evidence="1 2" key="1">
    <citation type="journal article" date="2014" name="Genome Biol.">
        <title>Transcriptome and methylome profiling reveals relics of genome dominance in the mesopolyploid Brassica oleracea.</title>
        <authorList>
            <person name="Parkin I.A."/>
            <person name="Koh C."/>
            <person name="Tang H."/>
            <person name="Robinson S.J."/>
            <person name="Kagale S."/>
            <person name="Clarke W.E."/>
            <person name="Town C.D."/>
            <person name="Nixon J."/>
            <person name="Krishnakumar V."/>
            <person name="Bidwell S.L."/>
            <person name="Denoeud F."/>
            <person name="Belcram H."/>
            <person name="Links M.G."/>
            <person name="Just J."/>
            <person name="Clarke C."/>
            <person name="Bender T."/>
            <person name="Huebert T."/>
            <person name="Mason A.S."/>
            <person name="Pires J.C."/>
            <person name="Barker G."/>
            <person name="Moore J."/>
            <person name="Walley P.G."/>
            <person name="Manoli S."/>
            <person name="Batley J."/>
            <person name="Edwards D."/>
            <person name="Nelson M.N."/>
            <person name="Wang X."/>
            <person name="Paterson A.H."/>
            <person name="King G."/>
            <person name="Bancroft I."/>
            <person name="Chalhoub B."/>
            <person name="Sharpe A.G."/>
        </authorList>
    </citation>
    <scope>NUCLEOTIDE SEQUENCE</scope>
    <source>
        <strain evidence="1 2">cv. TO1000</strain>
    </source>
</reference>
<dbReference type="Proteomes" id="UP000032141">
    <property type="component" value="Chromosome C5"/>
</dbReference>